<dbReference type="Pfam" id="PF11962">
    <property type="entry name" value="Peptidase_G2"/>
    <property type="match status" value="1"/>
</dbReference>
<dbReference type="Proteomes" id="UP001238088">
    <property type="component" value="Unassembled WGS sequence"/>
</dbReference>
<dbReference type="InterPro" id="IPR021865">
    <property type="entry name" value="Peptidase_G2"/>
</dbReference>
<accession>A0ABU0APM4</accession>
<evidence type="ECO:0000259" key="1">
    <source>
        <dbReference type="Pfam" id="PF11962"/>
    </source>
</evidence>
<dbReference type="EMBL" id="JAUSUB010000022">
    <property type="protein sequence ID" value="MDQ0272328.1"/>
    <property type="molecule type" value="Genomic_DNA"/>
</dbReference>
<keyword evidence="3" id="KW-1185">Reference proteome</keyword>
<organism evidence="2 3">
    <name type="scientific">Cytobacillus purgationiresistens</name>
    <dbReference type="NCBI Taxonomy" id="863449"/>
    <lineage>
        <taxon>Bacteria</taxon>
        <taxon>Bacillati</taxon>
        <taxon>Bacillota</taxon>
        <taxon>Bacilli</taxon>
        <taxon>Bacillales</taxon>
        <taxon>Bacillaceae</taxon>
        <taxon>Cytobacillus</taxon>
    </lineage>
</organism>
<sequence length="66" mass="7173">MQGSTGNMYIDGAYFSGGADYAEMFETTNGNPIEPGLLVTDDKVKPANSEGDYIRHCYPINDYGLS</sequence>
<reference evidence="2 3" key="1">
    <citation type="submission" date="2023-07" db="EMBL/GenBank/DDBJ databases">
        <title>Genomic Encyclopedia of Type Strains, Phase IV (KMG-IV): sequencing the most valuable type-strain genomes for metagenomic binning, comparative biology and taxonomic classification.</title>
        <authorList>
            <person name="Goeker M."/>
        </authorList>
    </citation>
    <scope>NUCLEOTIDE SEQUENCE [LARGE SCALE GENOMIC DNA]</scope>
    <source>
        <strain evidence="2 3">DSM 23494</strain>
    </source>
</reference>
<evidence type="ECO:0000313" key="2">
    <source>
        <dbReference type="EMBL" id="MDQ0272328.1"/>
    </source>
</evidence>
<gene>
    <name evidence="2" type="ORF">J2S17_004220</name>
</gene>
<comment type="caution">
    <text evidence="2">The sequence shown here is derived from an EMBL/GenBank/DDBJ whole genome shotgun (WGS) entry which is preliminary data.</text>
</comment>
<name>A0ABU0APM4_9BACI</name>
<feature type="domain" description="Peptidase G2 IMC autoproteolytic cleavage" evidence="1">
    <location>
        <begin position="3"/>
        <end position="53"/>
    </location>
</feature>
<protein>
    <recommendedName>
        <fullName evidence="1">Peptidase G2 IMC autoproteolytic cleavage domain-containing protein</fullName>
    </recommendedName>
</protein>
<proteinExistence type="predicted"/>
<dbReference type="Gene3D" id="2.40.300.10">
    <property type="entry name" value="Head decoration protein D"/>
    <property type="match status" value="1"/>
</dbReference>
<evidence type="ECO:0000313" key="3">
    <source>
        <dbReference type="Proteomes" id="UP001238088"/>
    </source>
</evidence>